<reference evidence="2" key="1">
    <citation type="journal article" date="2023" name="Science">
        <title>Elucidation of the pathway for biosynthesis of saponin adjuvants from the soapbark tree.</title>
        <authorList>
            <person name="Reed J."/>
            <person name="Orme A."/>
            <person name="El-Demerdash A."/>
            <person name="Owen C."/>
            <person name="Martin L.B.B."/>
            <person name="Misra R.C."/>
            <person name="Kikuchi S."/>
            <person name="Rejzek M."/>
            <person name="Martin A.C."/>
            <person name="Harkess A."/>
            <person name="Leebens-Mack J."/>
            <person name="Louveau T."/>
            <person name="Stephenson M.J."/>
            <person name="Osbourn A."/>
        </authorList>
    </citation>
    <scope>NUCLEOTIDE SEQUENCE</scope>
    <source>
        <strain evidence="2">S10</strain>
    </source>
</reference>
<dbReference type="GO" id="GO:0043531">
    <property type="term" value="F:ADP binding"/>
    <property type="evidence" value="ECO:0007669"/>
    <property type="project" value="InterPro"/>
</dbReference>
<dbReference type="Gene3D" id="1.10.10.10">
    <property type="entry name" value="Winged helix-like DNA-binding domain superfamily/Winged helix DNA-binding domain"/>
    <property type="match status" value="1"/>
</dbReference>
<evidence type="ECO:0000256" key="1">
    <source>
        <dbReference type="ARBA" id="ARBA00022821"/>
    </source>
</evidence>
<dbReference type="Proteomes" id="UP001163823">
    <property type="component" value="Chromosome 11"/>
</dbReference>
<sequence>MCFNANAARYPDLQTRTILIKPPQPRDYKILVTSRFAFKRFGNPYELKPLSPVDAKTLFCQSASVSESDPNIHDEMKQILKGCGGLPLALLLAGGSLRGKDYGTWQSMAMKWSERKFALDLGTDMLDNLKKLLDVLDTKDDIKECFMDLALFPQDQRNPAAAFIDMWVELSKQDEDGLNNLDEDGMIAMDNLQELNNRNMAHIVDTRRLANVKDKYYNYHFITQHDLLWELAMKQSSKVPMDKRKRMIVHIVGNDIPHSWTKRQKLKARVLSISTGENFNSDWKKCNIEPTEAEVLVLNLQTKNYTLPVFMEKMSKVKVLIVTNYDFSCVEFKNLELVGSLSSLRRMRLEKVLVPFFVQLENLKKLSLFMCNVSQAFESSSHPISNALPNLAEINVDYCNDMVELPNGLCDIVSLKELCITNCHKLSSVPEQIRELVDLEVLRLNSCTDLEELPDSIRSLDKLRILDISYCRQLLYGNNGHPFLNI</sequence>
<dbReference type="PRINTS" id="PR00364">
    <property type="entry name" value="DISEASERSIST"/>
</dbReference>
<dbReference type="InterPro" id="IPR036388">
    <property type="entry name" value="WH-like_DNA-bd_sf"/>
</dbReference>
<accession>A0AAD7L5T6</accession>
<gene>
    <name evidence="2" type="ORF">O6P43_027299</name>
</gene>
<dbReference type="Gene3D" id="1.10.8.430">
    <property type="entry name" value="Helical domain of apoptotic protease-activating factors"/>
    <property type="match status" value="1"/>
</dbReference>
<dbReference type="AlphaFoldDB" id="A0AAD7L5T6"/>
<organism evidence="2 3">
    <name type="scientific">Quillaja saponaria</name>
    <name type="common">Soap bark tree</name>
    <dbReference type="NCBI Taxonomy" id="32244"/>
    <lineage>
        <taxon>Eukaryota</taxon>
        <taxon>Viridiplantae</taxon>
        <taxon>Streptophyta</taxon>
        <taxon>Embryophyta</taxon>
        <taxon>Tracheophyta</taxon>
        <taxon>Spermatophyta</taxon>
        <taxon>Magnoliopsida</taxon>
        <taxon>eudicotyledons</taxon>
        <taxon>Gunneridae</taxon>
        <taxon>Pentapetalae</taxon>
        <taxon>rosids</taxon>
        <taxon>fabids</taxon>
        <taxon>Fabales</taxon>
        <taxon>Quillajaceae</taxon>
        <taxon>Quillaja</taxon>
    </lineage>
</organism>
<dbReference type="Gene3D" id="3.80.10.10">
    <property type="entry name" value="Ribonuclease Inhibitor"/>
    <property type="match status" value="1"/>
</dbReference>
<keyword evidence="1" id="KW-0611">Plant defense</keyword>
<protein>
    <submittedName>
        <fullName evidence="2">Disease resistance protein</fullName>
    </submittedName>
</protein>
<dbReference type="SUPFAM" id="SSF52540">
    <property type="entry name" value="P-loop containing nucleoside triphosphate hydrolases"/>
    <property type="match status" value="1"/>
</dbReference>
<dbReference type="PANTHER" id="PTHR36766">
    <property type="entry name" value="PLANT BROAD-SPECTRUM MILDEW RESISTANCE PROTEIN RPW8"/>
    <property type="match status" value="1"/>
</dbReference>
<dbReference type="InterPro" id="IPR042197">
    <property type="entry name" value="Apaf_helical"/>
</dbReference>
<dbReference type="InterPro" id="IPR032675">
    <property type="entry name" value="LRR_dom_sf"/>
</dbReference>
<comment type="caution">
    <text evidence="2">The sequence shown here is derived from an EMBL/GenBank/DDBJ whole genome shotgun (WGS) entry which is preliminary data.</text>
</comment>
<dbReference type="GO" id="GO:0006952">
    <property type="term" value="P:defense response"/>
    <property type="evidence" value="ECO:0007669"/>
    <property type="project" value="UniProtKB-KW"/>
</dbReference>
<dbReference type="SUPFAM" id="SSF52047">
    <property type="entry name" value="RNI-like"/>
    <property type="match status" value="1"/>
</dbReference>
<evidence type="ECO:0000313" key="2">
    <source>
        <dbReference type="EMBL" id="KAJ7951220.1"/>
    </source>
</evidence>
<proteinExistence type="predicted"/>
<dbReference type="EMBL" id="JARAOO010000011">
    <property type="protein sequence ID" value="KAJ7951220.1"/>
    <property type="molecule type" value="Genomic_DNA"/>
</dbReference>
<dbReference type="PANTHER" id="PTHR36766:SF3">
    <property type="entry name" value="RPW8 DOMAIN-CONTAINING PROTEIN"/>
    <property type="match status" value="1"/>
</dbReference>
<dbReference type="InterPro" id="IPR027417">
    <property type="entry name" value="P-loop_NTPase"/>
</dbReference>
<name>A0AAD7L5T6_QUISA</name>
<evidence type="ECO:0000313" key="3">
    <source>
        <dbReference type="Proteomes" id="UP001163823"/>
    </source>
</evidence>
<keyword evidence="3" id="KW-1185">Reference proteome</keyword>
<dbReference type="KEGG" id="qsa:O6P43_027299"/>